<evidence type="ECO:0000256" key="1">
    <source>
        <dbReference type="ARBA" id="ARBA00008061"/>
    </source>
</evidence>
<dbReference type="InterPro" id="IPR004193">
    <property type="entry name" value="Glyco_hydro_13_N"/>
</dbReference>
<feature type="domain" description="Glycosyl hydrolase family 13 catalytic" evidence="4">
    <location>
        <begin position="174"/>
        <end position="583"/>
    </location>
</feature>
<dbReference type="SMART" id="SM00642">
    <property type="entry name" value="Aamy"/>
    <property type="match status" value="1"/>
</dbReference>
<dbReference type="STRING" id="465721.ACG33_13500"/>
<dbReference type="Pfam" id="PF00128">
    <property type="entry name" value="Alpha-amylase"/>
    <property type="match status" value="1"/>
</dbReference>
<dbReference type="Gene3D" id="3.20.20.80">
    <property type="entry name" value="Glycosidases"/>
    <property type="match status" value="1"/>
</dbReference>
<dbReference type="InterPro" id="IPR006047">
    <property type="entry name" value="GH13_cat_dom"/>
</dbReference>
<dbReference type="Pfam" id="PF02922">
    <property type="entry name" value="CBM_48"/>
    <property type="match status" value="1"/>
</dbReference>
<dbReference type="SUPFAM" id="SSF51011">
    <property type="entry name" value="Glycosyl hydrolase domain"/>
    <property type="match status" value="1"/>
</dbReference>
<dbReference type="EC" id="3.2.1.-" evidence="5"/>
<keyword evidence="2" id="KW-0809">Transit peptide</keyword>
<protein>
    <submittedName>
        <fullName evidence="5">Glycogen operon protein</fullName>
        <ecNumber evidence="5">3.2.1.-</ecNumber>
    </submittedName>
</protein>
<dbReference type="EMBL" id="CP011971">
    <property type="protein sequence ID" value="AMN48096.1"/>
    <property type="molecule type" value="Genomic_DNA"/>
</dbReference>
<dbReference type="Gene3D" id="2.60.40.10">
    <property type="entry name" value="Immunoglobulins"/>
    <property type="match status" value="1"/>
</dbReference>
<dbReference type="InterPro" id="IPR044505">
    <property type="entry name" value="GlgX_Isoamylase_N_E_set"/>
</dbReference>
<organism evidence="5 6">
    <name type="scientific">Steroidobacter denitrificans</name>
    <dbReference type="NCBI Taxonomy" id="465721"/>
    <lineage>
        <taxon>Bacteria</taxon>
        <taxon>Pseudomonadati</taxon>
        <taxon>Pseudomonadota</taxon>
        <taxon>Gammaproteobacteria</taxon>
        <taxon>Steroidobacterales</taxon>
        <taxon>Steroidobacteraceae</taxon>
        <taxon>Steroidobacter</taxon>
    </lineage>
</organism>
<dbReference type="InterPro" id="IPR013783">
    <property type="entry name" value="Ig-like_fold"/>
</dbReference>
<gene>
    <name evidence="5" type="ORF">ACG33_13500</name>
</gene>
<dbReference type="SUPFAM" id="SSF81296">
    <property type="entry name" value="E set domains"/>
    <property type="match status" value="1"/>
</dbReference>
<proteinExistence type="inferred from homology"/>
<dbReference type="AlphaFoldDB" id="A0A127FCH9"/>
<dbReference type="CDD" id="cd11326">
    <property type="entry name" value="AmyAc_Glg_debranch"/>
    <property type="match status" value="1"/>
</dbReference>
<evidence type="ECO:0000259" key="4">
    <source>
        <dbReference type="SMART" id="SM00642"/>
    </source>
</evidence>
<evidence type="ECO:0000313" key="5">
    <source>
        <dbReference type="EMBL" id="AMN48096.1"/>
    </source>
</evidence>
<dbReference type="KEGG" id="sdf:ACG33_13500"/>
<dbReference type="InterPro" id="IPR013780">
    <property type="entry name" value="Glyco_hydro_b"/>
</dbReference>
<comment type="similarity">
    <text evidence="1">Belongs to the glycosyl hydrolase 13 family.</text>
</comment>
<dbReference type="GO" id="GO:0019156">
    <property type="term" value="F:isoamylase activity"/>
    <property type="evidence" value="ECO:0007669"/>
    <property type="project" value="UniProtKB-ARBA"/>
</dbReference>
<dbReference type="Proteomes" id="UP000070250">
    <property type="component" value="Chromosome"/>
</dbReference>
<dbReference type="PATRIC" id="fig|465721.4.peg.2892"/>
<dbReference type="CDD" id="cd02856">
    <property type="entry name" value="E_set_GDE_Isoamylase_N"/>
    <property type="match status" value="1"/>
</dbReference>
<dbReference type="PANTHER" id="PTHR43002">
    <property type="entry name" value="GLYCOGEN DEBRANCHING ENZYME"/>
    <property type="match status" value="1"/>
</dbReference>
<dbReference type="Gene3D" id="2.60.40.1180">
    <property type="entry name" value="Golgi alpha-mannosidase II"/>
    <property type="match status" value="1"/>
</dbReference>
<evidence type="ECO:0000256" key="3">
    <source>
        <dbReference type="ARBA" id="ARBA00023295"/>
    </source>
</evidence>
<evidence type="ECO:0000256" key="2">
    <source>
        <dbReference type="ARBA" id="ARBA00022946"/>
    </source>
</evidence>
<dbReference type="GO" id="GO:0005975">
    <property type="term" value="P:carbohydrate metabolic process"/>
    <property type="evidence" value="ECO:0007669"/>
    <property type="project" value="InterPro"/>
</dbReference>
<accession>A0A127FCH9</accession>
<dbReference type="Pfam" id="PF21156">
    <property type="entry name" value="ISOA1-3_C"/>
    <property type="match status" value="1"/>
</dbReference>
<dbReference type="InterPro" id="IPR017853">
    <property type="entry name" value="GH"/>
</dbReference>
<reference evidence="5 6" key="1">
    <citation type="submission" date="2015-06" db="EMBL/GenBank/DDBJ databases">
        <title>A Comprehensive Approach to Explore the Metabolic and Phylogenetic Diversity of Bacterial Steroid Degradation in the Environment: Testosterone as an Example.</title>
        <authorList>
            <person name="Yang F.-C."/>
            <person name="Chen Y.-L."/>
            <person name="Yu C.-P."/>
            <person name="Tang S.-L."/>
            <person name="Wang P.-H."/>
            <person name="Ismail W."/>
            <person name="Wang C.-H."/>
            <person name="Yang C.-Y."/>
            <person name="Chiang Y.-R."/>
        </authorList>
    </citation>
    <scope>NUCLEOTIDE SEQUENCE [LARGE SCALE GENOMIC DNA]</scope>
    <source>
        <strain evidence="5 6">DSM 18526</strain>
    </source>
</reference>
<sequence>MDTLKTSHPPGSRWAAEGLPFPLGATWVEEVQAFNFALYSKHAHTVELLLYASDDLVNPVLIHAFDHLRNKSGRVWHCRIPREAMKCAAYYAYRIDGPPPAGRFEWHAFDRDKVLLDPYARSVFFPPSFDRLAAARPGSNAGKAPLGVLAFEREAACQPAGKRVRHEATTVIYELHVGGFTRDPSSGVGREARGTYAGVIEKIPYLKELGVTVVELMPVFQFDVSDGDYWGYSPLNFFAPHNGYLVRRAAESQHAECREMVDALHAAGIEVVLDVVYNHTGEGDHTGPTYSFKGIDNSTYYMISDRPERPYENFSGTGNTLNCANRAVRKMIMDSVRHWAHDMGVDGFRFDLASVFTRNADGSINLADAPLLSDAASDPGLAGLRLIAEPWDAAGAYQLGRAFPGVTACQWNGQFRDDIRRFVRGDPGMVGALMRRLYGSDDLFPDDRMHAYRPHQSVNYIASHDGFTLYDLVAYNAKRNWANGHGNTDGPHENYSWNCGWEGDEGVLLEVASLRRRQAKNFCCLLLLANGTPMFRAGDEFLQTQRGNNNPYNQDNETAWLDWRRLEANADVFRFFRLMIAFRKEHPSLARNRFWREDVRWYGVGREPDLSWQSHSLAFALHGASEQDRDLYVMINAYWEDLDFDVQEGEPREWCRVVDTGRESPSDFLEGGEALRLESQRYRVAARSVVVLTREPAA</sequence>
<dbReference type="InterPro" id="IPR048650">
    <property type="entry name" value="ISOA1-3-like_C"/>
</dbReference>
<keyword evidence="3 5" id="KW-0326">Glycosidase</keyword>
<dbReference type="SUPFAM" id="SSF51445">
    <property type="entry name" value="(Trans)glycosidases"/>
    <property type="match status" value="1"/>
</dbReference>
<keyword evidence="5" id="KW-0378">Hydrolase</keyword>
<dbReference type="InterPro" id="IPR014756">
    <property type="entry name" value="Ig_E-set"/>
</dbReference>
<keyword evidence="6" id="KW-1185">Reference proteome</keyword>
<evidence type="ECO:0000313" key="6">
    <source>
        <dbReference type="Proteomes" id="UP000070250"/>
    </source>
</evidence>
<name>A0A127FCH9_STEDE</name>